<reference evidence="7 8" key="1">
    <citation type="submission" date="2018-05" db="EMBL/GenBank/DDBJ databases">
        <title>Genetic diversity of glacier-inhabiting Cryobacterium bacteria in China and description of Cryobacterium mengkeensis sp. nov. and Arthrobacter glacialis sp. nov.</title>
        <authorList>
            <person name="Liu Q."/>
            <person name="Xin Y.-H."/>
        </authorList>
    </citation>
    <scope>NUCLEOTIDE SEQUENCE [LARGE SCALE GENOMIC DNA]</scope>
    <source>
        <strain evidence="7 8">SK-1</strain>
    </source>
</reference>
<evidence type="ECO:0000256" key="1">
    <source>
        <dbReference type="ARBA" id="ARBA00009437"/>
    </source>
</evidence>
<gene>
    <name evidence="7" type="ORF">CTB96_19315</name>
</gene>
<keyword evidence="3" id="KW-0238">DNA-binding</keyword>
<keyword evidence="8" id="KW-1185">Reference proteome</keyword>
<dbReference type="CDD" id="cd08414">
    <property type="entry name" value="PBP2_LTTR_aromatics_like"/>
    <property type="match status" value="1"/>
</dbReference>
<accession>A0A317ZVE6</accession>
<evidence type="ECO:0000256" key="2">
    <source>
        <dbReference type="ARBA" id="ARBA00023015"/>
    </source>
</evidence>
<feature type="domain" description="LysR substrate-binding" evidence="6">
    <location>
        <begin position="21"/>
        <end position="196"/>
    </location>
</feature>
<feature type="region of interest" description="Disordered" evidence="5">
    <location>
        <begin position="197"/>
        <end position="265"/>
    </location>
</feature>
<dbReference type="GO" id="GO:0003700">
    <property type="term" value="F:DNA-binding transcription factor activity"/>
    <property type="evidence" value="ECO:0007669"/>
    <property type="project" value="TreeGrafter"/>
</dbReference>
<evidence type="ECO:0000313" key="7">
    <source>
        <dbReference type="EMBL" id="PXA68725.1"/>
    </source>
</evidence>
<dbReference type="OrthoDB" id="3388207at2"/>
<keyword evidence="2" id="KW-0805">Transcription regulation</keyword>
<evidence type="ECO:0000256" key="4">
    <source>
        <dbReference type="ARBA" id="ARBA00023163"/>
    </source>
</evidence>
<name>A0A317ZVE6_9MICO</name>
<dbReference type="Pfam" id="PF03466">
    <property type="entry name" value="LysR_substrate"/>
    <property type="match status" value="1"/>
</dbReference>
<dbReference type="PANTHER" id="PTHR30346">
    <property type="entry name" value="TRANSCRIPTIONAL DUAL REGULATOR HCAR-RELATED"/>
    <property type="match status" value="1"/>
</dbReference>
<protein>
    <submittedName>
        <fullName evidence="7">LysR family transcriptional regulator</fullName>
    </submittedName>
</protein>
<evidence type="ECO:0000313" key="8">
    <source>
        <dbReference type="Proteomes" id="UP000246722"/>
    </source>
</evidence>
<dbReference type="Gene3D" id="3.40.190.10">
    <property type="entry name" value="Periplasmic binding protein-like II"/>
    <property type="match status" value="2"/>
</dbReference>
<dbReference type="SUPFAM" id="SSF53850">
    <property type="entry name" value="Periplasmic binding protein-like II"/>
    <property type="match status" value="1"/>
</dbReference>
<dbReference type="EMBL" id="QHLY01000012">
    <property type="protein sequence ID" value="PXA68725.1"/>
    <property type="molecule type" value="Genomic_DNA"/>
</dbReference>
<comment type="caution">
    <text evidence="7">The sequence shown here is derived from an EMBL/GenBank/DDBJ whole genome shotgun (WGS) entry which is preliminary data.</text>
</comment>
<dbReference type="PANTHER" id="PTHR30346:SF0">
    <property type="entry name" value="HCA OPERON TRANSCRIPTIONAL ACTIVATOR HCAR"/>
    <property type="match status" value="1"/>
</dbReference>
<dbReference type="Proteomes" id="UP000246722">
    <property type="component" value="Unassembled WGS sequence"/>
</dbReference>
<proteinExistence type="inferred from homology"/>
<dbReference type="GO" id="GO:0032993">
    <property type="term" value="C:protein-DNA complex"/>
    <property type="evidence" value="ECO:0007669"/>
    <property type="project" value="TreeGrafter"/>
</dbReference>
<sequence>MPVTFSIAFVAGVTPTKWTRIWESRRPDVPLEVFRTTPEDQEAVLRDNRADVSLVRLPINEEGLSLIALYNEIPVVVVAKDHFVADADSVVVADLVDEHLLQDPDDVPEWRDVAVEIRDGSRRALPAMRDWDEIMEQVAGGVGIVIVPHSVARLYSRKDIVSRPIEDTAESRIALAWRTVDTTEDVEEFIGIVRGRTRDSSRTNAALPGDEPVKKEKKTAKAKAAAKAVRAAAAAAKPPAPRKAQSAGRTRNTPSPNAGKRRGGR</sequence>
<comment type="similarity">
    <text evidence="1">Belongs to the LysR transcriptional regulatory family.</text>
</comment>
<dbReference type="InterPro" id="IPR005119">
    <property type="entry name" value="LysR_subst-bd"/>
</dbReference>
<keyword evidence="4" id="KW-0804">Transcription</keyword>
<feature type="compositionally biased region" description="Polar residues" evidence="5">
    <location>
        <begin position="247"/>
        <end position="256"/>
    </location>
</feature>
<organism evidence="7 8">
    <name type="scientific">Cryobacterium arcticum</name>
    <dbReference type="NCBI Taxonomy" id="670052"/>
    <lineage>
        <taxon>Bacteria</taxon>
        <taxon>Bacillati</taxon>
        <taxon>Actinomycetota</taxon>
        <taxon>Actinomycetes</taxon>
        <taxon>Micrococcales</taxon>
        <taxon>Microbacteriaceae</taxon>
        <taxon>Cryobacterium</taxon>
    </lineage>
</organism>
<evidence type="ECO:0000256" key="5">
    <source>
        <dbReference type="SAM" id="MobiDB-lite"/>
    </source>
</evidence>
<evidence type="ECO:0000256" key="3">
    <source>
        <dbReference type="ARBA" id="ARBA00023125"/>
    </source>
</evidence>
<dbReference type="AlphaFoldDB" id="A0A317ZVE6"/>
<evidence type="ECO:0000259" key="6">
    <source>
        <dbReference type="Pfam" id="PF03466"/>
    </source>
</evidence>
<dbReference type="GO" id="GO:0003677">
    <property type="term" value="F:DNA binding"/>
    <property type="evidence" value="ECO:0007669"/>
    <property type="project" value="UniProtKB-KW"/>
</dbReference>
<feature type="compositionally biased region" description="Low complexity" evidence="5">
    <location>
        <begin position="222"/>
        <end position="237"/>
    </location>
</feature>